<gene>
    <name evidence="2" type="ORF">SAMN02746098_01604</name>
</gene>
<keyword evidence="1" id="KW-0472">Membrane</keyword>
<proteinExistence type="predicted"/>
<feature type="transmembrane region" description="Helical" evidence="1">
    <location>
        <begin position="330"/>
        <end position="357"/>
    </location>
</feature>
<accession>A0A1M5WG18</accession>
<reference evidence="3" key="1">
    <citation type="submission" date="2016-11" db="EMBL/GenBank/DDBJ databases">
        <authorList>
            <person name="Varghese N."/>
            <person name="Submissions S."/>
        </authorList>
    </citation>
    <scope>NUCLEOTIDE SEQUENCE [LARGE SCALE GENOMIC DNA]</scope>
    <source>
        <strain evidence="3">DSM 15449</strain>
    </source>
</reference>
<keyword evidence="3" id="KW-1185">Reference proteome</keyword>
<feature type="transmembrane region" description="Helical" evidence="1">
    <location>
        <begin position="369"/>
        <end position="392"/>
    </location>
</feature>
<dbReference type="EMBL" id="FQXJ01000005">
    <property type="protein sequence ID" value="SHH86499.1"/>
    <property type="molecule type" value="Genomic_DNA"/>
</dbReference>
<evidence type="ECO:0000313" key="3">
    <source>
        <dbReference type="Proteomes" id="UP000183954"/>
    </source>
</evidence>
<organism evidence="2 3">
    <name type="scientific">Desulfosporosinus lacus DSM 15449</name>
    <dbReference type="NCBI Taxonomy" id="1121420"/>
    <lineage>
        <taxon>Bacteria</taxon>
        <taxon>Bacillati</taxon>
        <taxon>Bacillota</taxon>
        <taxon>Clostridia</taxon>
        <taxon>Eubacteriales</taxon>
        <taxon>Desulfitobacteriaceae</taxon>
        <taxon>Desulfosporosinus</taxon>
    </lineage>
</organism>
<dbReference type="Proteomes" id="UP000183954">
    <property type="component" value="Unassembled WGS sequence"/>
</dbReference>
<evidence type="ECO:0008006" key="4">
    <source>
        <dbReference type="Google" id="ProtNLM"/>
    </source>
</evidence>
<name>A0A1M5WG18_9FIRM</name>
<sequence>MLLMAALIAERGDEVASSLGELLVRIGLDASSLRTGLNTAIRDLGRMQSQAERGLGPAMNAISTGLKVVGTAAAAGFGAAVVASVKGASSLEGYRNTLNIVMKDQKKAGETMAWAVEFANKTPFETASVVDATVKLTSYGLVAKEVLPAIGDMAGVMNKDLNQAVEAVADAQTGELERLKEFGITKQMIIDQGAKIMKDKELVNSKGQIVDQENFNKALFSLMDEKFKGGMDLQANSIKGLWSTVTGSFQTTLATMAGISATGEIVVGGFFDKLKNGIKTVVEKLAEWQKDGTIQEWSDKAGKALNTFWDIGSLVFDKLVGAAKFISDNWALIGPILAGILAGFLAFQTTIAVINAVKFAMVALNAVMAANPISLVVLAITALVAAGVALYMNWETVKVKASELWIAIETAFVKGVNGAIGMINSLIEKINMIPGVNVPLIARVQLITENKSSAKTLDDRLGNNADGTDYWRGGLTWVGEEGPELINAPRGTQIFSNAESMAMARGSGTPLNNSSFVNDMASALGSAFLGAMQFSQPQQTQQGLTAVFNLDGTQFARAIIPLIDKEKSRIGSIAIT</sequence>
<dbReference type="AlphaFoldDB" id="A0A1M5WG18"/>
<keyword evidence="1" id="KW-1133">Transmembrane helix</keyword>
<protein>
    <recommendedName>
        <fullName evidence="4">Phage-related minor tail protein</fullName>
    </recommendedName>
</protein>
<dbReference type="STRING" id="1121420.SAMN02746098_01604"/>
<keyword evidence="1" id="KW-0812">Transmembrane</keyword>
<evidence type="ECO:0000256" key="1">
    <source>
        <dbReference type="SAM" id="Phobius"/>
    </source>
</evidence>
<evidence type="ECO:0000313" key="2">
    <source>
        <dbReference type="EMBL" id="SHH86499.1"/>
    </source>
</evidence>